<gene>
    <name evidence="1" type="primary">NWD2_0</name>
    <name evidence="1" type="ORF">NPIL_704311</name>
</gene>
<sequence>MPDTEYDLESRLCDYLEKVRLLFTIMADSQDSILDSVLRGNLTSVPEPPSRVVKIMVVSSKTDFEMERRYLHENVWPELQRHCASSGVDLEVLDVQLGNDLDSTYDPHAFEQQLMEIENCYQESLGCFLVCLIGNKYKPCPLPRCIEATEFDPIYEKAQEAGFDVSLLTQWYSLNANMVPPAYVVRSLDAKNTRFSLRRPSDVQKIDFETQVTEWVEEEEQVLKMIQYGARVAHQEGIINQNKDTRQRRYFMSGVYNQLDYALGLSTTAQQRIVCVIRQIEGISLTKCCEL</sequence>
<protein>
    <submittedName>
        <fullName evidence="1">NACHT and WD repeat domain-containing protein 2</fullName>
    </submittedName>
</protein>
<evidence type="ECO:0000313" key="1">
    <source>
        <dbReference type="EMBL" id="GFU04943.1"/>
    </source>
</evidence>
<evidence type="ECO:0000313" key="2">
    <source>
        <dbReference type="Proteomes" id="UP000887013"/>
    </source>
</evidence>
<dbReference type="PANTHER" id="PTHR19871:SF28">
    <property type="entry name" value="AAA+ ATPASE DOMAIN-CONTAINING PROTEIN"/>
    <property type="match status" value="1"/>
</dbReference>
<accession>A0A8X6U8Z5</accession>
<reference evidence="1" key="1">
    <citation type="submission" date="2020-08" db="EMBL/GenBank/DDBJ databases">
        <title>Multicomponent nature underlies the extraordinary mechanical properties of spider dragline silk.</title>
        <authorList>
            <person name="Kono N."/>
            <person name="Nakamura H."/>
            <person name="Mori M."/>
            <person name="Yoshida Y."/>
            <person name="Ohtoshi R."/>
            <person name="Malay A.D."/>
            <person name="Moran D.A.P."/>
            <person name="Tomita M."/>
            <person name="Numata K."/>
            <person name="Arakawa K."/>
        </authorList>
    </citation>
    <scope>NUCLEOTIDE SEQUENCE</scope>
</reference>
<dbReference type="PANTHER" id="PTHR19871">
    <property type="entry name" value="BETA TRANSDUCIN-RELATED PROTEIN"/>
    <property type="match status" value="1"/>
</dbReference>
<dbReference type="AlphaFoldDB" id="A0A8X6U8Z5"/>
<dbReference type="EMBL" id="BMAW01123801">
    <property type="protein sequence ID" value="GFU04943.1"/>
    <property type="molecule type" value="Genomic_DNA"/>
</dbReference>
<keyword evidence="2" id="KW-1185">Reference proteome</keyword>
<dbReference type="InterPro" id="IPR052752">
    <property type="entry name" value="NACHT-WD_repeat"/>
</dbReference>
<organism evidence="1 2">
    <name type="scientific">Nephila pilipes</name>
    <name type="common">Giant wood spider</name>
    <name type="synonym">Nephila maculata</name>
    <dbReference type="NCBI Taxonomy" id="299642"/>
    <lineage>
        <taxon>Eukaryota</taxon>
        <taxon>Metazoa</taxon>
        <taxon>Ecdysozoa</taxon>
        <taxon>Arthropoda</taxon>
        <taxon>Chelicerata</taxon>
        <taxon>Arachnida</taxon>
        <taxon>Araneae</taxon>
        <taxon>Araneomorphae</taxon>
        <taxon>Entelegynae</taxon>
        <taxon>Araneoidea</taxon>
        <taxon>Nephilidae</taxon>
        <taxon>Nephila</taxon>
    </lineage>
</organism>
<comment type="caution">
    <text evidence="1">The sequence shown here is derived from an EMBL/GenBank/DDBJ whole genome shotgun (WGS) entry which is preliminary data.</text>
</comment>
<dbReference type="OrthoDB" id="6425668at2759"/>
<proteinExistence type="predicted"/>
<name>A0A8X6U8Z5_NEPPI</name>
<dbReference type="Proteomes" id="UP000887013">
    <property type="component" value="Unassembled WGS sequence"/>
</dbReference>